<proteinExistence type="predicted"/>
<organism evidence="1 2">
    <name type="scientific">Staurois parvus</name>
    <dbReference type="NCBI Taxonomy" id="386267"/>
    <lineage>
        <taxon>Eukaryota</taxon>
        <taxon>Metazoa</taxon>
        <taxon>Chordata</taxon>
        <taxon>Craniata</taxon>
        <taxon>Vertebrata</taxon>
        <taxon>Euteleostomi</taxon>
        <taxon>Amphibia</taxon>
        <taxon>Batrachia</taxon>
        <taxon>Anura</taxon>
        <taxon>Neobatrachia</taxon>
        <taxon>Ranoidea</taxon>
        <taxon>Ranidae</taxon>
        <taxon>Staurois</taxon>
    </lineage>
</organism>
<reference evidence="1" key="1">
    <citation type="submission" date="2023-05" db="EMBL/GenBank/DDBJ databases">
        <authorList>
            <person name="Stuckert A."/>
        </authorList>
    </citation>
    <scope>NUCLEOTIDE SEQUENCE</scope>
</reference>
<name>A0ABN9GA78_9NEOB</name>
<dbReference type="Proteomes" id="UP001162483">
    <property type="component" value="Unassembled WGS sequence"/>
</dbReference>
<keyword evidence="2" id="KW-1185">Reference proteome</keyword>
<gene>
    <name evidence="1" type="ORF">SPARVUS_LOCUS13551813</name>
</gene>
<comment type="caution">
    <text evidence="1">The sequence shown here is derived from an EMBL/GenBank/DDBJ whole genome shotgun (WGS) entry which is preliminary data.</text>
</comment>
<evidence type="ECO:0000313" key="2">
    <source>
        <dbReference type="Proteomes" id="UP001162483"/>
    </source>
</evidence>
<protein>
    <submittedName>
        <fullName evidence="1">Uncharacterized protein</fullName>
    </submittedName>
</protein>
<accession>A0ABN9GA78</accession>
<dbReference type="EMBL" id="CATNWA010018078">
    <property type="protein sequence ID" value="CAI9605152.1"/>
    <property type="molecule type" value="Genomic_DNA"/>
</dbReference>
<evidence type="ECO:0000313" key="1">
    <source>
        <dbReference type="EMBL" id="CAI9605152.1"/>
    </source>
</evidence>
<sequence length="49" mass="5368">MRGSHHPCAEFRVCMPTVTIMRGSHHPCAAFPGLYTPCAHYEGLPPSLC</sequence>